<protein>
    <submittedName>
        <fullName evidence="1">Uncharacterized protein</fullName>
    </submittedName>
</protein>
<gene>
    <name evidence="1" type="ORF">ABE65_005655</name>
</gene>
<name>A0A160IKB3_9BACL</name>
<organism evidence="1 2">
    <name type="scientific">Fictibacillus phosphorivorans</name>
    <dbReference type="NCBI Taxonomy" id="1221500"/>
    <lineage>
        <taxon>Bacteria</taxon>
        <taxon>Bacillati</taxon>
        <taxon>Bacillota</taxon>
        <taxon>Bacilli</taxon>
        <taxon>Bacillales</taxon>
        <taxon>Fictibacillaceae</taxon>
        <taxon>Fictibacillus</taxon>
    </lineage>
</organism>
<dbReference type="AlphaFoldDB" id="A0A160IKB3"/>
<keyword evidence="2" id="KW-1185">Reference proteome</keyword>
<evidence type="ECO:0000313" key="1">
    <source>
        <dbReference type="EMBL" id="ANC76317.1"/>
    </source>
</evidence>
<dbReference type="RefSeq" id="WP_066392247.1">
    <property type="nucleotide sequence ID" value="NZ_CP015378.1"/>
</dbReference>
<sequence length="75" mass="8730">MSVYDQISSCCSRIEKADTKEDVLREVDKLDNYASYLNAEKAKRLHIYCDNIRKLNVDVKNETVNQAGFIRNLFI</sequence>
<dbReference type="KEGG" id="fpn:ABE65_005655"/>
<dbReference type="Proteomes" id="UP000076623">
    <property type="component" value="Chromosome"/>
</dbReference>
<evidence type="ECO:0000313" key="2">
    <source>
        <dbReference type="Proteomes" id="UP000076623"/>
    </source>
</evidence>
<reference evidence="1 2" key="1">
    <citation type="submission" date="2016-04" db="EMBL/GenBank/DDBJ databases">
        <title>Complete genome sequence of Fictibacillus phosphorivorans G25-29, a strain toxic to nematodes.</title>
        <authorList>
            <person name="Zheng Z."/>
        </authorList>
    </citation>
    <scope>NUCLEOTIDE SEQUENCE [LARGE SCALE GENOMIC DNA]</scope>
    <source>
        <strain evidence="1 2">G25-29</strain>
    </source>
</reference>
<proteinExistence type="predicted"/>
<accession>A0A160IKB3</accession>
<dbReference type="EMBL" id="CP015378">
    <property type="protein sequence ID" value="ANC76317.1"/>
    <property type="molecule type" value="Genomic_DNA"/>
</dbReference>